<keyword evidence="3 5" id="KW-1133">Transmembrane helix</keyword>
<proteinExistence type="predicted"/>
<feature type="domain" description="SLC26A/SulP transporter" evidence="6">
    <location>
        <begin position="52"/>
        <end position="165"/>
    </location>
</feature>
<feature type="transmembrane region" description="Helical" evidence="5">
    <location>
        <begin position="118"/>
        <end position="136"/>
    </location>
</feature>
<feature type="transmembrane region" description="Helical" evidence="5">
    <location>
        <begin position="142"/>
        <end position="160"/>
    </location>
</feature>
<name>A0A3Q7WXT2_CICAR</name>
<accession>A0A3Q7WXT2</accession>
<dbReference type="Pfam" id="PF00916">
    <property type="entry name" value="Sulfate_transp"/>
    <property type="match status" value="1"/>
</dbReference>
<gene>
    <name evidence="8" type="primary">LOC105853069</name>
</gene>
<evidence type="ECO:0000313" key="8">
    <source>
        <dbReference type="RefSeq" id="XP_027186494.1"/>
    </source>
</evidence>
<comment type="subcellular location">
    <subcellularLocation>
        <location evidence="1">Membrane</location>
        <topology evidence="1">Multi-pass membrane protein</topology>
    </subcellularLocation>
</comment>
<feature type="transmembrane region" description="Helical" evidence="5">
    <location>
        <begin position="84"/>
        <end position="106"/>
    </location>
</feature>
<dbReference type="GO" id="GO:0055085">
    <property type="term" value="P:transmembrane transport"/>
    <property type="evidence" value="ECO:0007669"/>
    <property type="project" value="InterPro"/>
</dbReference>
<dbReference type="InterPro" id="IPR001902">
    <property type="entry name" value="SLC26A/SulP_fam"/>
</dbReference>
<organism evidence="7 8">
    <name type="scientific">Cicer arietinum</name>
    <name type="common">Chickpea</name>
    <name type="synonym">Garbanzo</name>
    <dbReference type="NCBI Taxonomy" id="3827"/>
    <lineage>
        <taxon>Eukaryota</taxon>
        <taxon>Viridiplantae</taxon>
        <taxon>Streptophyta</taxon>
        <taxon>Embryophyta</taxon>
        <taxon>Tracheophyta</taxon>
        <taxon>Spermatophyta</taxon>
        <taxon>Magnoliopsida</taxon>
        <taxon>eudicotyledons</taxon>
        <taxon>Gunneridae</taxon>
        <taxon>Pentapetalae</taxon>
        <taxon>rosids</taxon>
        <taxon>fabids</taxon>
        <taxon>Fabales</taxon>
        <taxon>Fabaceae</taxon>
        <taxon>Papilionoideae</taxon>
        <taxon>50 kb inversion clade</taxon>
        <taxon>NPAAA clade</taxon>
        <taxon>Hologalegina</taxon>
        <taxon>IRL clade</taxon>
        <taxon>Cicereae</taxon>
        <taxon>Cicer</taxon>
    </lineage>
</organism>
<evidence type="ECO:0000256" key="3">
    <source>
        <dbReference type="ARBA" id="ARBA00022989"/>
    </source>
</evidence>
<reference evidence="8" key="1">
    <citation type="submission" date="2025-08" db="UniProtKB">
        <authorList>
            <consortium name="RefSeq"/>
        </authorList>
    </citation>
    <scope>IDENTIFICATION</scope>
    <source>
        <tissue evidence="8">Etiolated seedlings</tissue>
    </source>
</reference>
<dbReference type="InterPro" id="IPR011547">
    <property type="entry name" value="SLC26A/SulP_dom"/>
</dbReference>
<protein>
    <submittedName>
        <fullName evidence="8">Low affinity sulfate transporter 3-like</fullName>
    </submittedName>
</protein>
<evidence type="ECO:0000256" key="1">
    <source>
        <dbReference type="ARBA" id="ARBA00004141"/>
    </source>
</evidence>
<dbReference type="PANTHER" id="PTHR11814">
    <property type="entry name" value="SULFATE TRANSPORTER"/>
    <property type="match status" value="1"/>
</dbReference>
<dbReference type="GO" id="GO:0016020">
    <property type="term" value="C:membrane"/>
    <property type="evidence" value="ECO:0007669"/>
    <property type="project" value="UniProtKB-SubCell"/>
</dbReference>
<dbReference type="STRING" id="3827.A0A3Q7WXT2"/>
<dbReference type="Proteomes" id="UP000087171">
    <property type="component" value="Unplaced"/>
</dbReference>
<dbReference type="RefSeq" id="XP_027186494.1">
    <property type="nucleotide sequence ID" value="XM_027330693.1"/>
</dbReference>
<keyword evidence="7" id="KW-1185">Reference proteome</keyword>
<evidence type="ECO:0000256" key="2">
    <source>
        <dbReference type="ARBA" id="ARBA00022692"/>
    </source>
</evidence>
<dbReference type="AlphaFoldDB" id="A0A3Q7WXT2"/>
<sequence>MSPSLNPSSQTRHPLEPVTHSVLAVKLSLSSLHHFFARLTQSRGVTVSLTLSFAVSLLSVEAMAVGRSFASIKGYHLDGNKEMLAMGCMNIAGSFTSCYVVTGSFSRTAVNFSARSQSSISNIVMAVTVILCLELFTRLLYYTPMAILASIILSAFPRLIDIREAC</sequence>
<keyword evidence="2 5" id="KW-0812">Transmembrane</keyword>
<keyword evidence="4 5" id="KW-0472">Membrane</keyword>
<evidence type="ECO:0000259" key="6">
    <source>
        <dbReference type="Pfam" id="PF00916"/>
    </source>
</evidence>
<evidence type="ECO:0000313" key="7">
    <source>
        <dbReference type="Proteomes" id="UP000087171"/>
    </source>
</evidence>
<evidence type="ECO:0000256" key="5">
    <source>
        <dbReference type="SAM" id="Phobius"/>
    </source>
</evidence>
<evidence type="ECO:0000256" key="4">
    <source>
        <dbReference type="ARBA" id="ARBA00023136"/>
    </source>
</evidence>
<dbReference type="OrthoDB" id="288203at2759"/>